<protein>
    <recommendedName>
        <fullName evidence="1">tRNA uridine(34) hydroxylase</fullName>
        <ecNumber evidence="1">1.14.-.-</ecNumber>
    </recommendedName>
    <alternativeName>
        <fullName evidence="1">tRNA hydroxylation protein O</fullName>
    </alternativeName>
</protein>
<keyword evidence="1" id="KW-0560">Oxidoreductase</keyword>
<keyword evidence="1" id="KW-0819">tRNA processing</keyword>
<dbReference type="GO" id="GO:0016740">
    <property type="term" value="F:transferase activity"/>
    <property type="evidence" value="ECO:0007669"/>
    <property type="project" value="UniProtKB-KW"/>
</dbReference>
<dbReference type="InterPro" id="IPR020936">
    <property type="entry name" value="TrhO"/>
</dbReference>
<dbReference type="NCBIfam" id="NF001136">
    <property type="entry name" value="PRK00142.1-4"/>
    <property type="match status" value="1"/>
</dbReference>
<dbReference type="Pfam" id="PF17773">
    <property type="entry name" value="UPF0176_N"/>
    <property type="match status" value="1"/>
</dbReference>
<evidence type="ECO:0000313" key="5">
    <source>
        <dbReference type="Proteomes" id="UP000281547"/>
    </source>
</evidence>
<organism evidence="4 5">
    <name type="scientific">Arsenicitalea aurantiaca</name>
    <dbReference type="NCBI Taxonomy" id="1783274"/>
    <lineage>
        <taxon>Bacteria</taxon>
        <taxon>Pseudomonadati</taxon>
        <taxon>Pseudomonadota</taxon>
        <taxon>Alphaproteobacteria</taxon>
        <taxon>Hyphomicrobiales</taxon>
        <taxon>Devosiaceae</taxon>
        <taxon>Arsenicitalea</taxon>
    </lineage>
</organism>
<dbReference type="SMART" id="SM00450">
    <property type="entry name" value="RHOD"/>
    <property type="match status" value="1"/>
</dbReference>
<dbReference type="PROSITE" id="PS50206">
    <property type="entry name" value="RHODANESE_3"/>
    <property type="match status" value="1"/>
</dbReference>
<dbReference type="InterPro" id="IPR040503">
    <property type="entry name" value="TRHO_N"/>
</dbReference>
<evidence type="ECO:0000256" key="1">
    <source>
        <dbReference type="HAMAP-Rule" id="MF_00469"/>
    </source>
</evidence>
<feature type="compositionally biased region" description="Basic and acidic residues" evidence="2">
    <location>
        <begin position="315"/>
        <end position="327"/>
    </location>
</feature>
<dbReference type="GO" id="GO:0006400">
    <property type="term" value="P:tRNA modification"/>
    <property type="evidence" value="ECO:0007669"/>
    <property type="project" value="UniProtKB-UniRule"/>
</dbReference>
<dbReference type="CDD" id="cd01518">
    <property type="entry name" value="RHOD_YceA"/>
    <property type="match status" value="1"/>
</dbReference>
<evidence type="ECO:0000259" key="3">
    <source>
        <dbReference type="PROSITE" id="PS50206"/>
    </source>
</evidence>
<evidence type="ECO:0000313" key="4">
    <source>
        <dbReference type="EMBL" id="RUT30438.1"/>
    </source>
</evidence>
<dbReference type="Gene3D" id="3.30.70.100">
    <property type="match status" value="1"/>
</dbReference>
<dbReference type="Proteomes" id="UP000281547">
    <property type="component" value="Unassembled WGS sequence"/>
</dbReference>
<dbReference type="EMBL" id="RZNJ01000004">
    <property type="protein sequence ID" value="RUT30438.1"/>
    <property type="molecule type" value="Genomic_DNA"/>
</dbReference>
<feature type="domain" description="Rhodanese" evidence="3">
    <location>
        <begin position="132"/>
        <end position="226"/>
    </location>
</feature>
<keyword evidence="4" id="KW-0808">Transferase</keyword>
<gene>
    <name evidence="1" type="primary">trhO</name>
    <name evidence="4" type="ORF">EMQ25_13735</name>
</gene>
<dbReference type="SUPFAM" id="SSF52821">
    <property type="entry name" value="Rhodanese/Cell cycle control phosphatase"/>
    <property type="match status" value="1"/>
</dbReference>
<dbReference type="OrthoDB" id="9778326at2"/>
<dbReference type="PANTHER" id="PTHR43268">
    <property type="entry name" value="THIOSULFATE SULFURTRANSFERASE/RHODANESE-LIKE DOMAIN-CONTAINING PROTEIN 2"/>
    <property type="match status" value="1"/>
</dbReference>
<sequence length="340" mass="37055">MPPQTNAPFTVLAIYKFAELPDHEALKAPLAAFCCAREIRGTLILAPEGLNGTVAGTREAIAELVSHLLTDGAYAGRFVGAEIKYASAETMPFLRMKVRTKPEIVTLRAPEANPARRVGTYVAPQAWNGLIAEPDVRVIDTRNDYEVRLGRFAGAEDPATTSFTDFKAYVETHLDPERDRKIAMYCTGGIRCEKASAYLLEKGFEAVYHLKGGILAYLETVPEAESLWQGECFVFDERVAVGHGLLVGEASLCRACRMPLTAADRAHPDYVENLSCPHCAGDARKAASAAERQRQVELARHAGIAHLGEDAAADAQRRKAEKAELRARSAAQSTGTRQRS</sequence>
<comment type="caution">
    <text evidence="4">The sequence shown here is derived from an EMBL/GenBank/DDBJ whole genome shotgun (WGS) entry which is preliminary data.</text>
</comment>
<dbReference type="AlphaFoldDB" id="A0A433X8W2"/>
<name>A0A433X8W2_9HYPH</name>
<feature type="region of interest" description="Disordered" evidence="2">
    <location>
        <begin position="309"/>
        <end position="340"/>
    </location>
</feature>
<reference evidence="4 5" key="1">
    <citation type="journal article" date="2016" name="Int. J. Syst. Evol. Microbiol.">
        <title>Arsenicitalea aurantiaca gen. nov., sp. nov., a new member of the family Hyphomicrobiaceae, isolated from high-arsenic sediment.</title>
        <authorList>
            <person name="Mu Y."/>
            <person name="Zhou L."/>
            <person name="Zeng X.C."/>
            <person name="Liu L."/>
            <person name="Pan Y."/>
            <person name="Chen X."/>
            <person name="Wang J."/>
            <person name="Li S."/>
            <person name="Li W.J."/>
            <person name="Wang Y."/>
        </authorList>
    </citation>
    <scope>NUCLEOTIDE SEQUENCE [LARGE SCALE GENOMIC DNA]</scope>
    <source>
        <strain evidence="4 5">42-50</strain>
    </source>
</reference>
<dbReference type="HAMAP" id="MF_00469">
    <property type="entry name" value="TrhO"/>
    <property type="match status" value="1"/>
</dbReference>
<dbReference type="GO" id="GO:0016705">
    <property type="term" value="F:oxidoreductase activity, acting on paired donors, with incorporation or reduction of molecular oxygen"/>
    <property type="evidence" value="ECO:0007669"/>
    <property type="project" value="UniProtKB-UniRule"/>
</dbReference>
<dbReference type="PANTHER" id="PTHR43268:SF3">
    <property type="entry name" value="RHODANESE-LIKE DOMAIN-CONTAINING PROTEIN 7-RELATED"/>
    <property type="match status" value="1"/>
</dbReference>
<dbReference type="InterPro" id="IPR036873">
    <property type="entry name" value="Rhodanese-like_dom_sf"/>
</dbReference>
<evidence type="ECO:0000256" key="2">
    <source>
        <dbReference type="SAM" id="MobiDB-lite"/>
    </source>
</evidence>
<dbReference type="Pfam" id="PF00581">
    <property type="entry name" value="Rhodanese"/>
    <property type="match status" value="1"/>
</dbReference>
<dbReference type="Gene3D" id="3.40.250.10">
    <property type="entry name" value="Rhodanese-like domain"/>
    <property type="match status" value="1"/>
</dbReference>
<comment type="catalytic activity">
    <reaction evidence="1">
        <text>uridine(34) in tRNA + AH2 + O2 = 5-hydroxyuridine(34) in tRNA + A + H2O</text>
        <dbReference type="Rhea" id="RHEA:64224"/>
        <dbReference type="Rhea" id="RHEA-COMP:11727"/>
        <dbReference type="Rhea" id="RHEA-COMP:13381"/>
        <dbReference type="ChEBI" id="CHEBI:13193"/>
        <dbReference type="ChEBI" id="CHEBI:15377"/>
        <dbReference type="ChEBI" id="CHEBI:15379"/>
        <dbReference type="ChEBI" id="CHEBI:17499"/>
        <dbReference type="ChEBI" id="CHEBI:65315"/>
        <dbReference type="ChEBI" id="CHEBI:136877"/>
    </reaction>
</comment>
<dbReference type="EC" id="1.14.-.-" evidence="1"/>
<keyword evidence="5" id="KW-1185">Reference proteome</keyword>
<comment type="similarity">
    <text evidence="1">Belongs to the TrhO family.</text>
</comment>
<proteinExistence type="inferred from homology"/>
<accession>A0A433X8W2</accession>
<dbReference type="InterPro" id="IPR001763">
    <property type="entry name" value="Rhodanese-like_dom"/>
</dbReference>
<comment type="function">
    <text evidence="1">Catalyzes oxygen-dependent 5-hydroxyuridine (ho5U) modification at position 34 in tRNAs.</text>
</comment>